<keyword evidence="4" id="KW-1185">Reference proteome</keyword>
<feature type="region of interest" description="Disordered" evidence="1">
    <location>
        <begin position="1"/>
        <end position="68"/>
    </location>
</feature>
<dbReference type="PANTHER" id="PTHR33326:SF45">
    <property type="entry name" value="OS05G0477500 PROTEIN"/>
    <property type="match status" value="1"/>
</dbReference>
<evidence type="ECO:0000313" key="3">
    <source>
        <dbReference type="EMBL" id="KAG2648617.1"/>
    </source>
</evidence>
<accession>A0A8T0WQV9</accession>
<feature type="region of interest" description="Disordered" evidence="1">
    <location>
        <begin position="82"/>
        <end position="101"/>
    </location>
</feature>
<reference evidence="3 4" key="1">
    <citation type="submission" date="2020-05" db="EMBL/GenBank/DDBJ databases">
        <title>WGS assembly of Panicum virgatum.</title>
        <authorList>
            <person name="Lovell J.T."/>
            <person name="Jenkins J."/>
            <person name="Shu S."/>
            <person name="Juenger T.E."/>
            <person name="Schmutz J."/>
        </authorList>
    </citation>
    <scope>NUCLEOTIDE SEQUENCE [LARGE SCALE GENOMIC DNA]</scope>
    <source>
        <strain evidence="4">cv. AP13</strain>
    </source>
</reference>
<dbReference type="Proteomes" id="UP000823388">
    <property type="component" value="Chromosome 1N"/>
</dbReference>
<dbReference type="InterPro" id="IPR022059">
    <property type="entry name" value="DUF3615"/>
</dbReference>
<evidence type="ECO:0000256" key="1">
    <source>
        <dbReference type="SAM" id="MobiDB-lite"/>
    </source>
</evidence>
<feature type="non-terminal residue" evidence="3">
    <location>
        <position position="1"/>
    </location>
</feature>
<sequence length="274" mass="30049">TRPLRSGRATALVPGRRRHGGGSSRAFDEAAARPRLLKRKSSGEVPVAPLRRVRKSPPASPRKELPVALHQPKVEAEVLLPSPEAGSSAGDDGNNVNESSDEASLAELGVKVFPHMPPQSAANTWICFVNNAKACINHYNMKCQANFVYKHVLDCGLLLLLELDGSYSYHINFHAQDKKDKKGHSQLFFGEIRVRVAPKEEDVTCCCPVSPSDAGGKRLETIEEAMKYKFPTWGTAGMDEEFCYGCHSAMNHPKGACYVAGHVADPRHYFVPDK</sequence>
<organism evidence="3 4">
    <name type="scientific">Panicum virgatum</name>
    <name type="common">Blackwell switchgrass</name>
    <dbReference type="NCBI Taxonomy" id="38727"/>
    <lineage>
        <taxon>Eukaryota</taxon>
        <taxon>Viridiplantae</taxon>
        <taxon>Streptophyta</taxon>
        <taxon>Embryophyta</taxon>
        <taxon>Tracheophyta</taxon>
        <taxon>Spermatophyta</taxon>
        <taxon>Magnoliopsida</taxon>
        <taxon>Liliopsida</taxon>
        <taxon>Poales</taxon>
        <taxon>Poaceae</taxon>
        <taxon>PACMAD clade</taxon>
        <taxon>Panicoideae</taxon>
        <taxon>Panicodae</taxon>
        <taxon>Paniceae</taxon>
        <taxon>Panicinae</taxon>
        <taxon>Panicum</taxon>
        <taxon>Panicum sect. Hiantes</taxon>
    </lineage>
</organism>
<comment type="caution">
    <text evidence="3">The sequence shown here is derived from an EMBL/GenBank/DDBJ whole genome shotgun (WGS) entry which is preliminary data.</text>
</comment>
<dbReference type="EMBL" id="CM029038">
    <property type="protein sequence ID" value="KAG2648617.1"/>
    <property type="molecule type" value="Genomic_DNA"/>
</dbReference>
<evidence type="ECO:0000259" key="2">
    <source>
        <dbReference type="Pfam" id="PF12274"/>
    </source>
</evidence>
<proteinExistence type="predicted"/>
<dbReference type="Pfam" id="PF12274">
    <property type="entry name" value="DUF3615"/>
    <property type="match status" value="1"/>
</dbReference>
<dbReference type="AlphaFoldDB" id="A0A8T0WQV9"/>
<evidence type="ECO:0000313" key="4">
    <source>
        <dbReference type="Proteomes" id="UP000823388"/>
    </source>
</evidence>
<protein>
    <recommendedName>
        <fullName evidence="2">DUF3615 domain-containing protein</fullName>
    </recommendedName>
</protein>
<dbReference type="PANTHER" id="PTHR33326">
    <property type="entry name" value="OS05G0543800 PROTEIN"/>
    <property type="match status" value="1"/>
</dbReference>
<name>A0A8T0WQV9_PANVG</name>
<gene>
    <name evidence="3" type="ORF">PVAP13_1NG058036</name>
</gene>
<feature type="domain" description="DUF3615" evidence="2">
    <location>
        <begin position="132"/>
        <end position="253"/>
    </location>
</feature>